<name>A0ABR1W716_9PEZI</name>
<evidence type="ECO:0000313" key="2">
    <source>
        <dbReference type="Proteomes" id="UP001446871"/>
    </source>
</evidence>
<keyword evidence="2" id="KW-1185">Reference proteome</keyword>
<gene>
    <name evidence="1" type="ORF">PG996_004460</name>
</gene>
<reference evidence="1 2" key="1">
    <citation type="submission" date="2023-01" db="EMBL/GenBank/DDBJ databases">
        <title>Analysis of 21 Apiospora genomes using comparative genomics revels a genus with tremendous synthesis potential of carbohydrate active enzymes and secondary metabolites.</title>
        <authorList>
            <person name="Sorensen T."/>
        </authorList>
    </citation>
    <scope>NUCLEOTIDE SEQUENCE [LARGE SCALE GENOMIC DNA]</scope>
    <source>
        <strain evidence="1 2">CBS 83171</strain>
    </source>
</reference>
<protein>
    <submittedName>
        <fullName evidence="1">Uncharacterized protein</fullName>
    </submittedName>
</protein>
<dbReference type="EMBL" id="JAQQWM010000002">
    <property type="protein sequence ID" value="KAK8078290.1"/>
    <property type="molecule type" value="Genomic_DNA"/>
</dbReference>
<organism evidence="1 2">
    <name type="scientific">Apiospora saccharicola</name>
    <dbReference type="NCBI Taxonomy" id="335842"/>
    <lineage>
        <taxon>Eukaryota</taxon>
        <taxon>Fungi</taxon>
        <taxon>Dikarya</taxon>
        <taxon>Ascomycota</taxon>
        <taxon>Pezizomycotina</taxon>
        <taxon>Sordariomycetes</taxon>
        <taxon>Xylariomycetidae</taxon>
        <taxon>Amphisphaeriales</taxon>
        <taxon>Apiosporaceae</taxon>
        <taxon>Apiospora</taxon>
    </lineage>
</organism>
<accession>A0ABR1W716</accession>
<sequence>MAVPKLEKPQPVTQPPIKVAELCGWSGCYCNSGEVDVGSLGVGCNIKHQTACCTNVPATAAYGECKWVGTASTCNPDCPSGFPTKTVSTTRGAGGEQPCIIGDKSYCCREINT</sequence>
<evidence type="ECO:0000313" key="1">
    <source>
        <dbReference type="EMBL" id="KAK8078290.1"/>
    </source>
</evidence>
<proteinExistence type="predicted"/>
<dbReference type="Proteomes" id="UP001446871">
    <property type="component" value="Unassembled WGS sequence"/>
</dbReference>
<comment type="caution">
    <text evidence="1">The sequence shown here is derived from an EMBL/GenBank/DDBJ whole genome shotgun (WGS) entry which is preliminary data.</text>
</comment>